<proteinExistence type="predicted"/>
<dbReference type="eggNOG" id="COG2041">
    <property type="taxonomic scope" value="Bacteria"/>
</dbReference>
<sequence>MKKIVSPINSRPDRLPPGQHWTNKLHVLGISDPPDTDLSHYRLRIFGEVEEEIVLTWEDILDLEKVNLIADFHCVTRWSCPDVSWTGFQSLEIKKLVKIKDTAKAVMIHSLDGYTTNIPLEYFFDEDVIFAYRLFDKPLPADHGFPLRLVVPKLYAWKSAKHVSGIEFLSENRPGFWEQRGYHILGDPWKEQRYSV</sequence>
<dbReference type="RefSeq" id="WP_012676974.1">
    <property type="nucleotide sequence ID" value="NC_012440.1"/>
</dbReference>
<name>C0QT08_PERMH</name>
<dbReference type="Gene3D" id="3.90.420.10">
    <property type="entry name" value="Oxidoreductase, molybdopterin-binding domain"/>
    <property type="match status" value="1"/>
</dbReference>
<dbReference type="CDD" id="cd02109">
    <property type="entry name" value="arch_bact_SO_family_Moco"/>
    <property type="match status" value="1"/>
</dbReference>
<protein>
    <submittedName>
        <fullName evidence="2">Molybdopterin binding oxidoreductase</fullName>
    </submittedName>
</protein>
<evidence type="ECO:0000259" key="1">
    <source>
        <dbReference type="Pfam" id="PF00174"/>
    </source>
</evidence>
<dbReference type="Pfam" id="PF00174">
    <property type="entry name" value="Oxidored_molyb"/>
    <property type="match status" value="1"/>
</dbReference>
<accession>C0QT08</accession>
<evidence type="ECO:0000313" key="2">
    <source>
        <dbReference type="EMBL" id="ACO04738.1"/>
    </source>
</evidence>
<organism evidence="2 3">
    <name type="scientific">Persephonella marina (strain DSM 14350 / EX-H1)</name>
    <dbReference type="NCBI Taxonomy" id="123214"/>
    <lineage>
        <taxon>Bacteria</taxon>
        <taxon>Pseudomonadati</taxon>
        <taxon>Aquificota</taxon>
        <taxon>Aquificia</taxon>
        <taxon>Aquificales</taxon>
        <taxon>Hydrogenothermaceae</taxon>
        <taxon>Persephonella</taxon>
    </lineage>
</organism>
<keyword evidence="3" id="KW-1185">Reference proteome</keyword>
<dbReference type="SUPFAM" id="SSF56524">
    <property type="entry name" value="Oxidoreductase molybdopterin-binding domain"/>
    <property type="match status" value="1"/>
</dbReference>
<dbReference type="PANTHER" id="PTHR43032">
    <property type="entry name" value="PROTEIN-METHIONINE-SULFOXIDE REDUCTASE"/>
    <property type="match status" value="1"/>
</dbReference>
<dbReference type="AlphaFoldDB" id="C0QT08"/>
<gene>
    <name evidence="2" type="ordered locus">PERMA_0025</name>
</gene>
<dbReference type="PaxDb" id="123214-PERMA_0025"/>
<dbReference type="Proteomes" id="UP000001366">
    <property type="component" value="Chromosome"/>
</dbReference>
<dbReference type="EMBL" id="CP001230">
    <property type="protein sequence ID" value="ACO04738.1"/>
    <property type="molecule type" value="Genomic_DNA"/>
</dbReference>
<dbReference type="KEGG" id="pmx:PERMA_0025"/>
<reference evidence="2 3" key="1">
    <citation type="journal article" date="2009" name="J. Bacteriol.">
        <title>Complete and draft genome sequences of six members of the Aquificales.</title>
        <authorList>
            <person name="Reysenbach A.L."/>
            <person name="Hamamura N."/>
            <person name="Podar M."/>
            <person name="Griffiths E."/>
            <person name="Ferreira S."/>
            <person name="Hochstein R."/>
            <person name="Heidelberg J."/>
            <person name="Johnson J."/>
            <person name="Mead D."/>
            <person name="Pohorille A."/>
            <person name="Sarmiento M."/>
            <person name="Schweighofer K."/>
            <person name="Seshadri R."/>
            <person name="Voytek M.A."/>
        </authorList>
    </citation>
    <scope>NUCLEOTIDE SEQUENCE [LARGE SCALE GENOMIC DNA]</scope>
    <source>
        <strain evidence="3">DSM 14350 / EX-H1</strain>
    </source>
</reference>
<dbReference type="STRING" id="123214.PERMA_0025"/>
<evidence type="ECO:0000313" key="3">
    <source>
        <dbReference type="Proteomes" id="UP000001366"/>
    </source>
</evidence>
<dbReference type="PANTHER" id="PTHR43032:SF4">
    <property type="entry name" value="OXIDOREDUCTASE MOLYBDOPTERIN-BINDING DOMAIN-CONTAINING PROTEIN"/>
    <property type="match status" value="1"/>
</dbReference>
<dbReference type="InterPro" id="IPR000572">
    <property type="entry name" value="OxRdtase_Mopterin-bd_dom"/>
</dbReference>
<feature type="domain" description="Oxidoreductase molybdopterin-binding" evidence="1">
    <location>
        <begin position="34"/>
        <end position="177"/>
    </location>
</feature>
<dbReference type="OrthoDB" id="9778777at2"/>
<dbReference type="InterPro" id="IPR036374">
    <property type="entry name" value="OxRdtase_Mopterin-bd_sf"/>
</dbReference>
<dbReference type="HOGENOM" id="CLU_094953_0_0_0"/>